<dbReference type="Proteomes" id="UP000269396">
    <property type="component" value="Unassembled WGS sequence"/>
</dbReference>
<evidence type="ECO:0000313" key="3">
    <source>
        <dbReference type="Proteomes" id="UP000269396"/>
    </source>
</evidence>
<proteinExistence type="predicted"/>
<gene>
    <name evidence="2" type="ORF">SMTD_LOCUS3080</name>
</gene>
<keyword evidence="3" id="KW-1185">Reference proteome</keyword>
<name>A0A3P8D5Z1_9TREM</name>
<evidence type="ECO:0000256" key="1">
    <source>
        <dbReference type="SAM" id="MobiDB-lite"/>
    </source>
</evidence>
<feature type="region of interest" description="Disordered" evidence="1">
    <location>
        <begin position="1"/>
        <end position="21"/>
    </location>
</feature>
<accession>A0A3P8D5Z1</accession>
<protein>
    <submittedName>
        <fullName evidence="2">Uncharacterized protein</fullName>
    </submittedName>
</protein>
<dbReference type="EMBL" id="UZAL01005030">
    <property type="protein sequence ID" value="VDO91725.1"/>
    <property type="molecule type" value="Genomic_DNA"/>
</dbReference>
<organism evidence="2 3">
    <name type="scientific">Schistosoma mattheei</name>
    <dbReference type="NCBI Taxonomy" id="31246"/>
    <lineage>
        <taxon>Eukaryota</taxon>
        <taxon>Metazoa</taxon>
        <taxon>Spiralia</taxon>
        <taxon>Lophotrochozoa</taxon>
        <taxon>Platyhelminthes</taxon>
        <taxon>Trematoda</taxon>
        <taxon>Digenea</taxon>
        <taxon>Strigeidida</taxon>
        <taxon>Schistosomatoidea</taxon>
        <taxon>Schistosomatidae</taxon>
        <taxon>Schistosoma</taxon>
    </lineage>
</organism>
<sequence>MNASAPNGLHHSATEVSDESYYRDSLLSENKADASNDDQKPIKTLIDADYLSDLLSTNEAPDEIDDNISEDSNFDELIGVYRHYLFDFTGFSVHYVLNTVMLILI</sequence>
<evidence type="ECO:0000313" key="2">
    <source>
        <dbReference type="EMBL" id="VDO91725.1"/>
    </source>
</evidence>
<dbReference type="AlphaFoldDB" id="A0A3P8D5Z1"/>
<reference evidence="2 3" key="1">
    <citation type="submission" date="2018-11" db="EMBL/GenBank/DDBJ databases">
        <authorList>
            <consortium name="Pathogen Informatics"/>
        </authorList>
    </citation>
    <scope>NUCLEOTIDE SEQUENCE [LARGE SCALE GENOMIC DNA]</scope>
    <source>
        <strain>Denwood</strain>
        <strain evidence="3">Zambia</strain>
    </source>
</reference>